<dbReference type="OrthoDB" id="6688366at2"/>
<dbReference type="Proteomes" id="UP000451048">
    <property type="component" value="Unassembled WGS sequence"/>
</dbReference>
<dbReference type="EMBL" id="JAGFOT010000015">
    <property type="protein sequence ID" value="MBO3659095.1"/>
    <property type="molecule type" value="Genomic_DNA"/>
</dbReference>
<sequence>MDNFDLKIRYPHHIDLKDVDQFEALNTIGVLTRFDRMAWKQLLSRWLQLDGASPTFTITDGNTEHTIEIILNTYSSSQELSFIVKTDIAVVVPKKQVFGLITFQAKERIHFNQISLAQVKTYLTAFLKQDTDTLVRYYQQSKQLAC</sequence>
<organism evidence="2 4">
    <name type="scientific">Acinetobacter haemolyticus</name>
    <dbReference type="NCBI Taxonomy" id="29430"/>
    <lineage>
        <taxon>Bacteria</taxon>
        <taxon>Pseudomonadati</taxon>
        <taxon>Pseudomonadota</taxon>
        <taxon>Gammaproteobacteria</taxon>
        <taxon>Moraxellales</taxon>
        <taxon>Moraxellaceae</taxon>
        <taxon>Acinetobacter</taxon>
    </lineage>
</organism>
<proteinExistence type="predicted"/>
<dbReference type="AlphaFoldDB" id="A0A1L6KIZ4"/>
<evidence type="ECO:0000313" key="3">
    <source>
        <dbReference type="EMBL" id="QHI12012.1"/>
    </source>
</evidence>
<dbReference type="RefSeq" id="WP_004641634.1">
    <property type="nucleotide sequence ID" value="NZ_BBSE01000015.1"/>
</dbReference>
<reference evidence="2 4" key="2">
    <citation type="submission" date="2019-12" db="EMBL/GenBank/DDBJ databases">
        <title>Acinetobacter haemolyticus comparative genomics.</title>
        <authorList>
            <person name="Castro-Jaimes S."/>
            <person name="Bello-Lopez E."/>
            <person name="Velazquez-Acosta C."/>
            <person name="Volkow-Fernandez P."/>
            <person name="Lozano-Zarain P."/>
            <person name="Castillo Ramirez S."/>
            <person name="Cevallos M.A."/>
        </authorList>
    </citation>
    <scope>NUCLEOTIDE SEQUENCE [LARGE SCALE GENOMIC DNA]</scope>
    <source>
        <strain evidence="2 4">AN10</strain>
    </source>
</reference>
<dbReference type="Proteomes" id="UP000463868">
    <property type="component" value="Chromosome"/>
</dbReference>
<dbReference type="GeneID" id="56327720"/>
<dbReference type="KEGG" id="ahl:AHTJS_00520"/>
<reference evidence="1" key="3">
    <citation type="submission" date="2021-03" db="EMBL/GenBank/DDBJ databases">
        <title>Acinetobacter spp. whole-genome sequenced from Terengganu.</title>
        <authorList>
            <person name="Mohd Rani F."/>
        </authorList>
    </citation>
    <scope>NUCLEOTIDE SEQUENCE</scope>
    <source>
        <strain evidence="1">AC1502</strain>
    </source>
</reference>
<dbReference type="EMBL" id="CP031976">
    <property type="protein sequence ID" value="QHI12012.1"/>
    <property type="molecule type" value="Genomic_DNA"/>
</dbReference>
<protein>
    <submittedName>
        <fullName evidence="2">Uncharacterized protein</fullName>
    </submittedName>
</protein>
<evidence type="ECO:0000313" key="2">
    <source>
        <dbReference type="EMBL" id="NAR73966.1"/>
    </source>
</evidence>
<name>A0A1L6KIZ4_ACIHA</name>
<accession>A0A1L6KIZ4</accession>
<gene>
    <name evidence="3" type="ORF">AhaeAN43_00720</name>
    <name evidence="2" type="ORF">GPS52_10725</name>
    <name evidence="1" type="ORF">J5N55_13525</name>
</gene>
<evidence type="ECO:0000313" key="5">
    <source>
        <dbReference type="Proteomes" id="UP000463868"/>
    </source>
</evidence>
<dbReference type="EMBL" id="WTTO01000030">
    <property type="protein sequence ID" value="NAR73966.1"/>
    <property type="molecule type" value="Genomic_DNA"/>
</dbReference>
<evidence type="ECO:0000313" key="1">
    <source>
        <dbReference type="EMBL" id="MBO3659095.1"/>
    </source>
</evidence>
<evidence type="ECO:0000313" key="4">
    <source>
        <dbReference type="Proteomes" id="UP000451048"/>
    </source>
</evidence>
<dbReference type="Proteomes" id="UP000670925">
    <property type="component" value="Unassembled WGS sequence"/>
</dbReference>
<reference evidence="3 5" key="1">
    <citation type="submission" date="2018-08" db="EMBL/GenBank/DDBJ databases">
        <title>Analysis of the genomic diversity of Mexican Acinetobacter haemolyticus clinical isolates.</title>
        <authorList>
            <person name="Castro-Jaimes S."/>
            <person name="Cevallos M.A."/>
        </authorList>
    </citation>
    <scope>NUCLEOTIDE SEQUENCE [LARGE SCALE GENOMIC DNA]</scope>
    <source>
        <strain evidence="3 5">AN43</strain>
    </source>
</reference>